<keyword evidence="10" id="KW-0378">Hydrolase</keyword>
<dbReference type="SUPFAM" id="SSF56601">
    <property type="entry name" value="beta-lactamase/transpeptidase-like"/>
    <property type="match status" value="1"/>
</dbReference>
<evidence type="ECO:0000256" key="12">
    <source>
        <dbReference type="ARBA" id="ARBA00022984"/>
    </source>
</evidence>
<dbReference type="SUPFAM" id="SSF53955">
    <property type="entry name" value="Lysozyme-like"/>
    <property type="match status" value="1"/>
</dbReference>
<dbReference type="GO" id="GO:0071555">
    <property type="term" value="P:cell wall organization"/>
    <property type="evidence" value="ECO:0007669"/>
    <property type="project" value="UniProtKB-KW"/>
</dbReference>
<dbReference type="GO" id="GO:0009002">
    <property type="term" value="F:serine-type D-Ala-D-Ala carboxypeptidase activity"/>
    <property type="evidence" value="ECO:0007669"/>
    <property type="project" value="UniProtKB-EC"/>
</dbReference>
<evidence type="ECO:0000256" key="10">
    <source>
        <dbReference type="ARBA" id="ARBA00022801"/>
    </source>
</evidence>
<sequence>MRLFKLRKNMIRKIIIALWILFAVIVVAVATIFISISEGWIGYMPPVEELENPNYKFATEIFSEDGKVMGTFSVEKNNRVYSSYSDLSPHIINALIATEDVRFPKHSGIDAKALTRAIIKRGLLGQESAGGGSTISQQLAKQLFTKEVASNTLQRLLQKPIEWVIAVKLERYYTKEEILTLYLNKFDFLNNAVGIKTAAYTYFGCEPKDLKIEQAAMLIGMCQNPSRYNPVSRNQKIRDNSLGRRNVVLSQMCKAGYITTAERDSLQALPLKLAYNRVDHKEGLATYFREYLRMIMTASKPDKSNYRGWQMQKFYEDSIAWETDPLYGWCKKNKKKDGTNYNIYTDGLKIYTTIDSRMQQYAEEAVSEHLGETLQPQFFKEKVGSKNAPYARALPASKVEDLLNRAMKQSERYNVMKGTGASDEEIRKAFNKPEEMTVFSWTGPKDTIMTPMDSIRYYKHFLRTGFMSMDPMNGHVKAYVGGPDYVNFKYDMAMVGRRQVGSTIKPYLYTLAMEDGFSPCDQVRHVEQTLITETGEPWTPRNANNKRYGEMVTLKWGLAFSDNWISAYLINKVTPQALVRLIHSFGVRNKDIPAVYSLSLGACEISVGEMVSAYTAFVNKGVRVSPLFVTRIEDSEGNVISTFTPQMNEVISLSSAYKMLVMLRAVINEGTGGRVRRYGITADMGGKTGTTNDNSDAWFMGITPSLVSGCWVGGDERDIHFGAMSNGQGAAAALPIWAKYMKKVYDDPNLGYSQKQTFDLPEGFDPCGDDSELSDEGFIEESGLDDLFN</sequence>
<dbReference type="GO" id="GO:0008658">
    <property type="term" value="F:penicillin binding"/>
    <property type="evidence" value="ECO:0007669"/>
    <property type="project" value="InterPro"/>
</dbReference>
<accession>A0A1M4STN9</accession>
<evidence type="ECO:0000313" key="21">
    <source>
        <dbReference type="Proteomes" id="UP000184436"/>
    </source>
</evidence>
<comment type="subcellular location">
    <subcellularLocation>
        <location evidence="1">Cell membrane</location>
    </subcellularLocation>
</comment>
<organism evidence="20 21">
    <name type="scientific">Bacteroides faecichinchillae</name>
    <dbReference type="NCBI Taxonomy" id="871325"/>
    <lineage>
        <taxon>Bacteria</taxon>
        <taxon>Pseudomonadati</taxon>
        <taxon>Bacteroidota</taxon>
        <taxon>Bacteroidia</taxon>
        <taxon>Bacteroidales</taxon>
        <taxon>Bacteroidaceae</taxon>
        <taxon>Bacteroides</taxon>
    </lineage>
</organism>
<keyword evidence="5" id="KW-1003">Cell membrane</keyword>
<dbReference type="PANTHER" id="PTHR32282">
    <property type="entry name" value="BINDING PROTEIN TRANSPEPTIDASE, PUTATIVE-RELATED"/>
    <property type="match status" value="1"/>
</dbReference>
<keyword evidence="12" id="KW-0573">Peptidoglycan synthesis</keyword>
<evidence type="ECO:0000256" key="5">
    <source>
        <dbReference type="ARBA" id="ARBA00022475"/>
    </source>
</evidence>
<dbReference type="GO" id="GO:0008955">
    <property type="term" value="F:peptidoglycan glycosyltransferase activity"/>
    <property type="evidence" value="ECO:0007669"/>
    <property type="project" value="UniProtKB-EC"/>
</dbReference>
<dbReference type="InterPro" id="IPR050396">
    <property type="entry name" value="Glycosyltr_51/Transpeptidase"/>
</dbReference>
<protein>
    <submittedName>
        <fullName evidence="20">Penicillin-binding protein 1A</fullName>
    </submittedName>
</protein>
<dbReference type="GO" id="GO:0030288">
    <property type="term" value="C:outer membrane-bounded periplasmic space"/>
    <property type="evidence" value="ECO:0007669"/>
    <property type="project" value="TreeGrafter"/>
</dbReference>
<dbReference type="STRING" id="871325.SAMN05444349_101248"/>
<comment type="catalytic activity">
    <reaction evidence="17">
        <text>[GlcNAc-(1-&gt;4)-Mur2Ac(oyl-L-Ala-gamma-D-Glu-L-Lys-D-Ala-D-Ala)](n)-di-trans,octa-cis-undecaprenyl diphosphate + beta-D-GlcNAc-(1-&gt;4)-Mur2Ac(oyl-L-Ala-gamma-D-Glu-L-Lys-D-Ala-D-Ala)-di-trans,octa-cis-undecaprenyl diphosphate = [GlcNAc-(1-&gt;4)-Mur2Ac(oyl-L-Ala-gamma-D-Glu-L-Lys-D-Ala-D-Ala)](n+1)-di-trans,octa-cis-undecaprenyl diphosphate + di-trans,octa-cis-undecaprenyl diphosphate + H(+)</text>
        <dbReference type="Rhea" id="RHEA:23708"/>
        <dbReference type="Rhea" id="RHEA-COMP:9602"/>
        <dbReference type="Rhea" id="RHEA-COMP:9603"/>
        <dbReference type="ChEBI" id="CHEBI:15378"/>
        <dbReference type="ChEBI" id="CHEBI:58405"/>
        <dbReference type="ChEBI" id="CHEBI:60033"/>
        <dbReference type="ChEBI" id="CHEBI:78435"/>
        <dbReference type="EC" id="2.4.99.28"/>
    </reaction>
</comment>
<comment type="pathway">
    <text evidence="2">Cell wall biogenesis; peptidoglycan biosynthesis.</text>
</comment>
<evidence type="ECO:0000256" key="9">
    <source>
        <dbReference type="ARBA" id="ARBA00022679"/>
    </source>
</evidence>
<keyword evidence="21" id="KW-1185">Reference proteome</keyword>
<dbReference type="Pfam" id="PF00905">
    <property type="entry name" value="Transpeptidase"/>
    <property type="match status" value="1"/>
</dbReference>
<dbReference type="InterPro" id="IPR001460">
    <property type="entry name" value="PCN-bd_Tpept"/>
</dbReference>
<evidence type="ECO:0000256" key="15">
    <source>
        <dbReference type="ARBA" id="ARBA00023316"/>
    </source>
</evidence>
<evidence type="ECO:0000256" key="1">
    <source>
        <dbReference type="ARBA" id="ARBA00004236"/>
    </source>
</evidence>
<evidence type="ECO:0000259" key="18">
    <source>
        <dbReference type="Pfam" id="PF00905"/>
    </source>
</evidence>
<name>A0A1M4STN9_9BACE</name>
<evidence type="ECO:0000256" key="7">
    <source>
        <dbReference type="ARBA" id="ARBA00022670"/>
    </source>
</evidence>
<dbReference type="InterPro" id="IPR001264">
    <property type="entry name" value="Glyco_trans_51"/>
</dbReference>
<evidence type="ECO:0000259" key="19">
    <source>
        <dbReference type="Pfam" id="PF00912"/>
    </source>
</evidence>
<evidence type="ECO:0000256" key="3">
    <source>
        <dbReference type="ARBA" id="ARBA00007090"/>
    </source>
</evidence>
<dbReference type="Gene3D" id="3.40.710.10">
    <property type="entry name" value="DD-peptidase/beta-lactamase superfamily"/>
    <property type="match status" value="2"/>
</dbReference>
<keyword evidence="15" id="KW-0961">Cell wall biogenesis/degradation</keyword>
<evidence type="ECO:0000256" key="2">
    <source>
        <dbReference type="ARBA" id="ARBA00004752"/>
    </source>
</evidence>
<keyword evidence="13" id="KW-0472">Membrane</keyword>
<dbReference type="PANTHER" id="PTHR32282:SF11">
    <property type="entry name" value="PENICILLIN-BINDING PROTEIN 1B"/>
    <property type="match status" value="1"/>
</dbReference>
<dbReference type="GO" id="GO:0009252">
    <property type="term" value="P:peptidoglycan biosynthetic process"/>
    <property type="evidence" value="ECO:0007669"/>
    <property type="project" value="UniProtKB-KW"/>
</dbReference>
<evidence type="ECO:0000256" key="16">
    <source>
        <dbReference type="ARBA" id="ARBA00034000"/>
    </source>
</evidence>
<keyword evidence="7" id="KW-0645">Protease</keyword>
<comment type="similarity">
    <text evidence="3">In the C-terminal section; belongs to the transpeptidase family.</text>
</comment>
<dbReference type="InterPro" id="IPR012338">
    <property type="entry name" value="Beta-lactam/transpept-like"/>
</dbReference>
<reference evidence="20 21" key="1">
    <citation type="submission" date="2016-11" db="EMBL/GenBank/DDBJ databases">
        <authorList>
            <person name="Jaros S."/>
            <person name="Januszkiewicz K."/>
            <person name="Wedrychowicz H."/>
        </authorList>
    </citation>
    <scope>NUCLEOTIDE SEQUENCE [LARGE SCALE GENOMIC DNA]</scope>
    <source>
        <strain evidence="20 21">DSM 26883</strain>
    </source>
</reference>
<evidence type="ECO:0000256" key="4">
    <source>
        <dbReference type="ARBA" id="ARBA00007739"/>
    </source>
</evidence>
<dbReference type="Gene3D" id="1.10.3810.10">
    <property type="entry name" value="Biosynthetic peptidoglycan transglycosylase-like"/>
    <property type="match status" value="1"/>
</dbReference>
<evidence type="ECO:0000256" key="13">
    <source>
        <dbReference type="ARBA" id="ARBA00023136"/>
    </source>
</evidence>
<keyword evidence="6" id="KW-0121">Carboxypeptidase</keyword>
<proteinExistence type="inferred from homology"/>
<comment type="similarity">
    <text evidence="4">In the N-terminal section; belongs to the glycosyltransferase 51 family.</text>
</comment>
<feature type="domain" description="Penicillin-binding protein transpeptidase" evidence="18">
    <location>
        <begin position="466"/>
        <end position="704"/>
    </location>
</feature>
<dbReference type="AlphaFoldDB" id="A0A1M4STN9"/>
<dbReference type="GO" id="GO:0005886">
    <property type="term" value="C:plasma membrane"/>
    <property type="evidence" value="ECO:0007669"/>
    <property type="project" value="UniProtKB-SubCell"/>
</dbReference>
<evidence type="ECO:0000256" key="11">
    <source>
        <dbReference type="ARBA" id="ARBA00022960"/>
    </source>
</evidence>
<dbReference type="EMBL" id="FQVD01000001">
    <property type="protein sequence ID" value="SHE35522.1"/>
    <property type="molecule type" value="Genomic_DNA"/>
</dbReference>
<feature type="domain" description="Glycosyl transferase family 51" evidence="19">
    <location>
        <begin position="66"/>
        <end position="252"/>
    </location>
</feature>
<evidence type="ECO:0000256" key="8">
    <source>
        <dbReference type="ARBA" id="ARBA00022676"/>
    </source>
</evidence>
<evidence type="ECO:0000256" key="6">
    <source>
        <dbReference type="ARBA" id="ARBA00022645"/>
    </source>
</evidence>
<evidence type="ECO:0000256" key="17">
    <source>
        <dbReference type="ARBA" id="ARBA00049902"/>
    </source>
</evidence>
<dbReference type="InterPro" id="IPR036950">
    <property type="entry name" value="PBP_transglycosylase"/>
</dbReference>
<dbReference type="GO" id="GO:0008360">
    <property type="term" value="P:regulation of cell shape"/>
    <property type="evidence" value="ECO:0007669"/>
    <property type="project" value="UniProtKB-KW"/>
</dbReference>
<dbReference type="Pfam" id="PF00912">
    <property type="entry name" value="Transgly"/>
    <property type="match status" value="1"/>
</dbReference>
<keyword evidence="9" id="KW-0808">Transferase</keyword>
<dbReference type="GO" id="GO:0006508">
    <property type="term" value="P:proteolysis"/>
    <property type="evidence" value="ECO:0007669"/>
    <property type="project" value="UniProtKB-KW"/>
</dbReference>
<keyword evidence="14" id="KW-0511">Multifunctional enzyme</keyword>
<evidence type="ECO:0000313" key="20">
    <source>
        <dbReference type="EMBL" id="SHE35522.1"/>
    </source>
</evidence>
<evidence type="ECO:0000256" key="14">
    <source>
        <dbReference type="ARBA" id="ARBA00023268"/>
    </source>
</evidence>
<dbReference type="InterPro" id="IPR023346">
    <property type="entry name" value="Lysozyme-like_dom_sf"/>
</dbReference>
<keyword evidence="8" id="KW-0328">Glycosyltransferase</keyword>
<gene>
    <name evidence="20" type="ORF">SAMN05444349_101248</name>
</gene>
<keyword evidence="11" id="KW-0133">Cell shape</keyword>
<comment type="catalytic activity">
    <reaction evidence="16">
        <text>Preferential cleavage: (Ac)2-L-Lys-D-Ala-|-D-Ala. Also transpeptidation of peptidyl-alanyl moieties that are N-acyl substituents of D-alanine.</text>
        <dbReference type="EC" id="3.4.16.4"/>
    </reaction>
</comment>
<dbReference type="Proteomes" id="UP000184436">
    <property type="component" value="Unassembled WGS sequence"/>
</dbReference>